<gene>
    <name evidence="1" type="ORF">RhiirC2_801778</name>
</gene>
<protein>
    <submittedName>
        <fullName evidence="1">Uncharacterized protein</fullName>
    </submittedName>
</protein>
<dbReference type="AlphaFoldDB" id="A0A2N1M247"/>
<name>A0A2N1M247_9GLOM</name>
<evidence type="ECO:0000313" key="2">
    <source>
        <dbReference type="Proteomes" id="UP000233469"/>
    </source>
</evidence>
<reference evidence="1 2" key="2">
    <citation type="submission" date="2017-10" db="EMBL/GenBank/DDBJ databases">
        <title>Extensive intraspecific genome diversity in a model arbuscular mycorrhizal fungus.</title>
        <authorList>
            <person name="Chen E.C.H."/>
            <person name="Morin E."/>
            <person name="Baudet D."/>
            <person name="Noel J."/>
            <person name="Ndikumana S."/>
            <person name="Charron P."/>
            <person name="St-Onge C."/>
            <person name="Giorgi J."/>
            <person name="Grigoriev I.V."/>
            <person name="Roux C."/>
            <person name="Martin F.M."/>
            <person name="Corradi N."/>
        </authorList>
    </citation>
    <scope>NUCLEOTIDE SEQUENCE [LARGE SCALE GENOMIC DNA]</scope>
    <source>
        <strain evidence="1 2">C2</strain>
    </source>
</reference>
<sequence length="56" mass="6836">MKFFHLLNSTQKFLENFGNLLKNTEICDKIFIRIIQDLKNFTRFFKNFSENLAKFE</sequence>
<evidence type="ECO:0000313" key="1">
    <source>
        <dbReference type="EMBL" id="PKK55679.1"/>
    </source>
</evidence>
<accession>A0A2N1M247</accession>
<organism evidence="1 2">
    <name type="scientific">Rhizophagus irregularis</name>
    <dbReference type="NCBI Taxonomy" id="588596"/>
    <lineage>
        <taxon>Eukaryota</taxon>
        <taxon>Fungi</taxon>
        <taxon>Fungi incertae sedis</taxon>
        <taxon>Mucoromycota</taxon>
        <taxon>Glomeromycotina</taxon>
        <taxon>Glomeromycetes</taxon>
        <taxon>Glomerales</taxon>
        <taxon>Glomeraceae</taxon>
        <taxon>Rhizophagus</taxon>
    </lineage>
</organism>
<reference evidence="1 2" key="1">
    <citation type="submission" date="2016-04" db="EMBL/GenBank/DDBJ databases">
        <title>Genome analyses suggest a sexual origin of heterokaryosis in a supposedly ancient asexual fungus.</title>
        <authorList>
            <person name="Ropars J."/>
            <person name="Sedzielewska K."/>
            <person name="Noel J."/>
            <person name="Charron P."/>
            <person name="Farinelli L."/>
            <person name="Marton T."/>
            <person name="Kruger M."/>
            <person name="Pelin A."/>
            <person name="Brachmann A."/>
            <person name="Corradi N."/>
        </authorList>
    </citation>
    <scope>NUCLEOTIDE SEQUENCE [LARGE SCALE GENOMIC DNA]</scope>
    <source>
        <strain evidence="1 2">C2</strain>
    </source>
</reference>
<proteinExistence type="predicted"/>
<dbReference type="EMBL" id="LLXL01007068">
    <property type="protein sequence ID" value="PKK55679.1"/>
    <property type="molecule type" value="Genomic_DNA"/>
</dbReference>
<dbReference type="Proteomes" id="UP000233469">
    <property type="component" value="Unassembled WGS sequence"/>
</dbReference>
<comment type="caution">
    <text evidence="1">The sequence shown here is derived from an EMBL/GenBank/DDBJ whole genome shotgun (WGS) entry which is preliminary data.</text>
</comment>